<name>A0A022Q6R1_ERYGU</name>
<protein>
    <submittedName>
        <fullName evidence="2">Uncharacterized protein</fullName>
    </submittedName>
</protein>
<dbReference type="PANTHER" id="PTHR34189:SF10">
    <property type="entry name" value="TRANSMEMBRANE PROTEIN"/>
    <property type="match status" value="1"/>
</dbReference>
<keyword evidence="3" id="KW-1185">Reference proteome</keyword>
<gene>
    <name evidence="2" type="ORF">MIMGU_mgv1a026723mg</name>
</gene>
<evidence type="ECO:0000313" key="3">
    <source>
        <dbReference type="Proteomes" id="UP000030748"/>
    </source>
</evidence>
<evidence type="ECO:0000313" key="2">
    <source>
        <dbReference type="EMBL" id="EYU22210.1"/>
    </source>
</evidence>
<accession>A0A022Q6R1</accession>
<dbReference type="Proteomes" id="UP000030748">
    <property type="component" value="Unassembled WGS sequence"/>
</dbReference>
<evidence type="ECO:0000256" key="1">
    <source>
        <dbReference type="SAM" id="Phobius"/>
    </source>
</evidence>
<keyword evidence="1" id="KW-0812">Transmembrane</keyword>
<dbReference type="PANTHER" id="PTHR34189">
    <property type="entry name" value="TRANSMEMBRANE PROTEIN"/>
    <property type="match status" value="1"/>
</dbReference>
<dbReference type="EMBL" id="KI632211">
    <property type="protein sequence ID" value="EYU22210.1"/>
    <property type="molecule type" value="Genomic_DNA"/>
</dbReference>
<sequence>SQENMHRSASYTSSAARLSDDHQFLVNFPAAALKGLDNSNQVNNFNEEDVFFNNDVSKKGKPSRGERAIHLIPLVLITCALVLWWFSNPVIMQ</sequence>
<feature type="non-terminal residue" evidence="2">
    <location>
        <position position="1"/>
    </location>
</feature>
<keyword evidence="1" id="KW-0472">Membrane</keyword>
<organism evidence="2 3">
    <name type="scientific">Erythranthe guttata</name>
    <name type="common">Yellow monkey flower</name>
    <name type="synonym">Mimulus guttatus</name>
    <dbReference type="NCBI Taxonomy" id="4155"/>
    <lineage>
        <taxon>Eukaryota</taxon>
        <taxon>Viridiplantae</taxon>
        <taxon>Streptophyta</taxon>
        <taxon>Embryophyta</taxon>
        <taxon>Tracheophyta</taxon>
        <taxon>Spermatophyta</taxon>
        <taxon>Magnoliopsida</taxon>
        <taxon>eudicotyledons</taxon>
        <taxon>Gunneridae</taxon>
        <taxon>Pentapetalae</taxon>
        <taxon>asterids</taxon>
        <taxon>lamiids</taxon>
        <taxon>Lamiales</taxon>
        <taxon>Phrymaceae</taxon>
        <taxon>Erythranthe</taxon>
    </lineage>
</organism>
<dbReference type="AlphaFoldDB" id="A0A022Q6R1"/>
<proteinExistence type="predicted"/>
<feature type="transmembrane region" description="Helical" evidence="1">
    <location>
        <begin position="68"/>
        <end position="87"/>
    </location>
</feature>
<reference evidence="2 3" key="1">
    <citation type="journal article" date="2013" name="Proc. Natl. Acad. Sci. U.S.A.">
        <title>Fine-scale variation in meiotic recombination in Mimulus inferred from population shotgun sequencing.</title>
        <authorList>
            <person name="Hellsten U."/>
            <person name="Wright K.M."/>
            <person name="Jenkins J."/>
            <person name="Shu S."/>
            <person name="Yuan Y."/>
            <person name="Wessler S.R."/>
            <person name="Schmutz J."/>
            <person name="Willis J.H."/>
            <person name="Rokhsar D.S."/>
        </authorList>
    </citation>
    <scope>NUCLEOTIDE SEQUENCE [LARGE SCALE GENOMIC DNA]</scope>
    <source>
        <strain evidence="3">cv. DUN x IM62</strain>
    </source>
</reference>
<keyword evidence="1" id="KW-1133">Transmembrane helix</keyword>